<proteinExistence type="predicted"/>
<evidence type="ECO:0000313" key="2">
    <source>
        <dbReference type="EMBL" id="KKM90011.1"/>
    </source>
</evidence>
<dbReference type="EMBL" id="LAZR01006732">
    <property type="protein sequence ID" value="KKM90011.1"/>
    <property type="molecule type" value="Genomic_DNA"/>
</dbReference>
<gene>
    <name evidence="2" type="ORF">LCGC14_1242910</name>
</gene>
<accession>A0A0F9LSF5</accession>
<reference evidence="2" key="1">
    <citation type="journal article" date="2015" name="Nature">
        <title>Complex archaea that bridge the gap between prokaryotes and eukaryotes.</title>
        <authorList>
            <person name="Spang A."/>
            <person name="Saw J.H."/>
            <person name="Jorgensen S.L."/>
            <person name="Zaremba-Niedzwiedzka K."/>
            <person name="Martijn J."/>
            <person name="Lind A.E."/>
            <person name="van Eijk R."/>
            <person name="Schleper C."/>
            <person name="Guy L."/>
            <person name="Ettema T.J."/>
        </authorList>
    </citation>
    <scope>NUCLEOTIDE SEQUENCE</scope>
</reference>
<feature type="region of interest" description="Disordered" evidence="1">
    <location>
        <begin position="72"/>
        <end position="91"/>
    </location>
</feature>
<sequence length="91" mass="9751">MMSEGLSGDALHGQRAEMKVICAWCGRDMGETQGPSDQVSHGICSACLALEMLELDRWTAARKRLLWSIAEPTSMSNNGGGARGGQEGRAR</sequence>
<evidence type="ECO:0000256" key="1">
    <source>
        <dbReference type="SAM" id="MobiDB-lite"/>
    </source>
</evidence>
<organism evidence="2">
    <name type="scientific">marine sediment metagenome</name>
    <dbReference type="NCBI Taxonomy" id="412755"/>
    <lineage>
        <taxon>unclassified sequences</taxon>
        <taxon>metagenomes</taxon>
        <taxon>ecological metagenomes</taxon>
    </lineage>
</organism>
<protein>
    <submittedName>
        <fullName evidence="2">Uncharacterized protein</fullName>
    </submittedName>
</protein>
<dbReference type="AlphaFoldDB" id="A0A0F9LSF5"/>
<name>A0A0F9LSF5_9ZZZZ</name>
<comment type="caution">
    <text evidence="2">The sequence shown here is derived from an EMBL/GenBank/DDBJ whole genome shotgun (WGS) entry which is preliminary data.</text>
</comment>